<evidence type="ECO:0000313" key="2">
    <source>
        <dbReference type="EMBL" id="KDR70082.1"/>
    </source>
</evidence>
<organism evidence="2 3">
    <name type="scientific">Galerina marginata (strain CBS 339.88)</name>
    <dbReference type="NCBI Taxonomy" id="685588"/>
    <lineage>
        <taxon>Eukaryota</taxon>
        <taxon>Fungi</taxon>
        <taxon>Dikarya</taxon>
        <taxon>Basidiomycota</taxon>
        <taxon>Agaricomycotina</taxon>
        <taxon>Agaricomycetes</taxon>
        <taxon>Agaricomycetidae</taxon>
        <taxon>Agaricales</taxon>
        <taxon>Agaricineae</taxon>
        <taxon>Strophariaceae</taxon>
        <taxon>Galerina</taxon>
    </lineage>
</organism>
<reference evidence="3" key="1">
    <citation type="journal article" date="2014" name="Proc. Natl. Acad. Sci. U.S.A.">
        <title>Extensive sampling of basidiomycete genomes demonstrates inadequacy of the white-rot/brown-rot paradigm for wood decay fungi.</title>
        <authorList>
            <person name="Riley R."/>
            <person name="Salamov A.A."/>
            <person name="Brown D.W."/>
            <person name="Nagy L.G."/>
            <person name="Floudas D."/>
            <person name="Held B.W."/>
            <person name="Levasseur A."/>
            <person name="Lombard V."/>
            <person name="Morin E."/>
            <person name="Otillar R."/>
            <person name="Lindquist E.A."/>
            <person name="Sun H."/>
            <person name="LaButti K.M."/>
            <person name="Schmutz J."/>
            <person name="Jabbour D."/>
            <person name="Luo H."/>
            <person name="Baker S.E."/>
            <person name="Pisabarro A.G."/>
            <person name="Walton J.D."/>
            <person name="Blanchette R.A."/>
            <person name="Henrissat B."/>
            <person name="Martin F."/>
            <person name="Cullen D."/>
            <person name="Hibbett D.S."/>
            <person name="Grigoriev I.V."/>
        </authorList>
    </citation>
    <scope>NUCLEOTIDE SEQUENCE [LARGE SCALE GENOMIC DNA]</scope>
    <source>
        <strain evidence="3">CBS 339.88</strain>
    </source>
</reference>
<accession>A0A067SJ90</accession>
<dbReference type="Proteomes" id="UP000027222">
    <property type="component" value="Unassembled WGS sequence"/>
</dbReference>
<sequence>MALKRGFQFRISFLDDIGKMAESCSIVFFSSSSSTGQRCQRLTAIHCNASVKLVTITEQGNGIRRQKKGGHPMGEDCSVASAPLRRLSYQRLKRSEATPCSERRAFCFGAAQCASAQDVPLSVRRPVRPKSSQNLHDDGSNRYATAKAEGAR</sequence>
<evidence type="ECO:0000313" key="3">
    <source>
        <dbReference type="Proteomes" id="UP000027222"/>
    </source>
</evidence>
<gene>
    <name evidence="2" type="ORF">GALMADRAFT_905267</name>
</gene>
<dbReference type="AlphaFoldDB" id="A0A067SJ90"/>
<proteinExistence type="predicted"/>
<keyword evidence="3" id="KW-1185">Reference proteome</keyword>
<name>A0A067SJ90_GALM3</name>
<dbReference type="EMBL" id="KL142399">
    <property type="protein sequence ID" value="KDR70082.1"/>
    <property type="molecule type" value="Genomic_DNA"/>
</dbReference>
<protein>
    <submittedName>
        <fullName evidence="2">Uncharacterized protein</fullName>
    </submittedName>
</protein>
<feature type="region of interest" description="Disordered" evidence="1">
    <location>
        <begin position="124"/>
        <end position="152"/>
    </location>
</feature>
<dbReference type="HOGENOM" id="CLU_1722501_0_0_1"/>
<evidence type="ECO:0000256" key="1">
    <source>
        <dbReference type="SAM" id="MobiDB-lite"/>
    </source>
</evidence>